<proteinExistence type="predicted"/>
<evidence type="ECO:0000313" key="2">
    <source>
        <dbReference type="Proteomes" id="UP000192582"/>
    </source>
</evidence>
<dbReference type="AlphaFoldDB" id="A0A1W1UQJ9"/>
<reference evidence="1 2" key="1">
    <citation type="submission" date="2017-04" db="EMBL/GenBank/DDBJ databases">
        <authorList>
            <person name="Afonso C.L."/>
            <person name="Miller P.J."/>
            <person name="Scott M.A."/>
            <person name="Spackman E."/>
            <person name="Goraichik I."/>
            <person name="Dimitrov K.M."/>
            <person name="Suarez D.L."/>
            <person name="Swayne D.E."/>
        </authorList>
    </citation>
    <scope>NUCLEOTIDE SEQUENCE [LARGE SCALE GENOMIC DNA]</scope>
    <source>
        <strain evidence="1 2">KR-140</strain>
    </source>
</reference>
<accession>A0A1W1UQJ9</accession>
<evidence type="ECO:0000313" key="1">
    <source>
        <dbReference type="EMBL" id="SMB83382.1"/>
    </source>
</evidence>
<gene>
    <name evidence="1" type="ORF">SAMN00790413_04399</name>
</gene>
<organism evidence="1 2">
    <name type="scientific">Deinococcus hopiensis KR-140</name>
    <dbReference type="NCBI Taxonomy" id="695939"/>
    <lineage>
        <taxon>Bacteria</taxon>
        <taxon>Thermotogati</taxon>
        <taxon>Deinococcota</taxon>
        <taxon>Deinococci</taxon>
        <taxon>Deinococcales</taxon>
        <taxon>Deinococcaceae</taxon>
        <taxon>Deinococcus</taxon>
    </lineage>
</organism>
<protein>
    <submittedName>
        <fullName evidence="1">Uncharacterized protein</fullName>
    </submittedName>
</protein>
<sequence>MQSDTPTTAEGLGAALSGKDRVLTDAYLAKVRLKNVLERVLLIHRMEG</sequence>
<dbReference type="EMBL" id="FWWU01000006">
    <property type="protein sequence ID" value="SMB83382.1"/>
    <property type="molecule type" value="Genomic_DNA"/>
</dbReference>
<keyword evidence="2" id="KW-1185">Reference proteome</keyword>
<name>A0A1W1UQJ9_9DEIO</name>
<dbReference type="Proteomes" id="UP000192582">
    <property type="component" value="Unassembled WGS sequence"/>
</dbReference>
<dbReference type="RefSeq" id="WP_170928528.1">
    <property type="nucleotide sequence ID" value="NZ_FWWU01000006.1"/>
</dbReference>